<evidence type="ECO:0008006" key="5">
    <source>
        <dbReference type="Google" id="ProtNLM"/>
    </source>
</evidence>
<dbReference type="Proteomes" id="UP000430021">
    <property type="component" value="Unassembled WGS sequence"/>
</dbReference>
<dbReference type="EMBL" id="JACICE010000002">
    <property type="protein sequence ID" value="MBB3775911.1"/>
    <property type="molecule type" value="Genomic_DNA"/>
</dbReference>
<organism evidence="2 3">
    <name type="scientific">Erythrobacter ramosus</name>
    <dbReference type="NCBI Taxonomy" id="35811"/>
    <lineage>
        <taxon>Bacteria</taxon>
        <taxon>Pseudomonadati</taxon>
        <taxon>Pseudomonadota</taxon>
        <taxon>Alphaproteobacteria</taxon>
        <taxon>Sphingomonadales</taxon>
        <taxon>Erythrobacteraceae</taxon>
        <taxon>Erythrobacter/Porphyrobacter group</taxon>
        <taxon>Erythrobacter</taxon>
    </lineage>
</organism>
<gene>
    <name evidence="1" type="ORF">FHS52_001880</name>
    <name evidence="2" type="ORF">GRI59_10315</name>
</gene>
<evidence type="ECO:0000313" key="4">
    <source>
        <dbReference type="Proteomes" id="UP000548685"/>
    </source>
</evidence>
<keyword evidence="4" id="KW-1185">Reference proteome</keyword>
<proteinExistence type="predicted"/>
<evidence type="ECO:0000313" key="1">
    <source>
        <dbReference type="EMBL" id="MBB3775911.1"/>
    </source>
</evidence>
<sequence length="229" mass="23873">MIFTWNHPAPDGGSPSEELLVAFDRGRAARVLVCPAWFDEANKLRRFTIEVMRRLDAAGIDSLLPDLSGCNESLAPLENQTLAGWRAGMAAAGNALGATHVLAIRAGALVAPAVLPGWHYAAQTGPKLLRGMIRARTISAREAGMAETSDGLMAQGRASGLVLGGWPIGAAMFRELETAEPALAPGQTDIAQSMVGGPGLWLRAEPDEDAGQADRLAALIAESIGNSAA</sequence>
<evidence type="ECO:0000313" key="3">
    <source>
        <dbReference type="Proteomes" id="UP000430021"/>
    </source>
</evidence>
<name>A0A6I4UN91_9SPHN</name>
<reference evidence="2 3" key="1">
    <citation type="submission" date="2019-12" db="EMBL/GenBank/DDBJ databases">
        <title>Genomic-based taxomic classification of the family Erythrobacteraceae.</title>
        <authorList>
            <person name="Xu L."/>
        </authorList>
    </citation>
    <scope>NUCLEOTIDE SEQUENCE [LARGE SCALE GENOMIC DNA]</scope>
    <source>
        <strain evidence="2 3">JCM 10282</strain>
    </source>
</reference>
<dbReference type="RefSeq" id="WP_160761082.1">
    <property type="nucleotide sequence ID" value="NZ_BAAADZ010000010.1"/>
</dbReference>
<dbReference type="OrthoDB" id="7390151at2"/>
<dbReference type="EMBL" id="WTYB01000002">
    <property type="protein sequence ID" value="MXP38999.1"/>
    <property type="molecule type" value="Genomic_DNA"/>
</dbReference>
<reference evidence="1 4" key="2">
    <citation type="submission" date="2020-08" db="EMBL/GenBank/DDBJ databases">
        <title>Genomic Encyclopedia of Type Strains, Phase IV (KMG-IV): sequencing the most valuable type-strain genomes for metagenomic binning, comparative biology and taxonomic classification.</title>
        <authorList>
            <person name="Goeker M."/>
        </authorList>
    </citation>
    <scope>NUCLEOTIDE SEQUENCE [LARGE SCALE GENOMIC DNA]</scope>
    <source>
        <strain evidence="1 4">DSM 8510</strain>
    </source>
</reference>
<comment type="caution">
    <text evidence="2">The sequence shown here is derived from an EMBL/GenBank/DDBJ whole genome shotgun (WGS) entry which is preliminary data.</text>
</comment>
<evidence type="ECO:0000313" key="2">
    <source>
        <dbReference type="EMBL" id="MXP38999.1"/>
    </source>
</evidence>
<dbReference type="AlphaFoldDB" id="A0A6I4UN91"/>
<accession>A0A6I4UN91</accession>
<dbReference type="Proteomes" id="UP000548685">
    <property type="component" value="Unassembled WGS sequence"/>
</dbReference>
<protein>
    <recommendedName>
        <fullName evidence="5">Alpha/beta hydrolase</fullName>
    </recommendedName>
</protein>